<dbReference type="Proteomes" id="UP000243232">
    <property type="component" value="Chromosome I"/>
</dbReference>
<feature type="domain" description="PAC" evidence="5">
    <location>
        <begin position="477"/>
        <end position="525"/>
    </location>
</feature>
<feature type="transmembrane region" description="Helical" evidence="2">
    <location>
        <begin position="252"/>
        <end position="269"/>
    </location>
</feature>
<feature type="region of interest" description="Disordered" evidence="1">
    <location>
        <begin position="949"/>
        <end position="971"/>
    </location>
</feature>
<feature type="signal peptide" evidence="3">
    <location>
        <begin position="1"/>
        <end position="22"/>
    </location>
</feature>
<dbReference type="SUPFAM" id="SSF55073">
    <property type="entry name" value="Nucleotide cyclase"/>
    <property type="match status" value="1"/>
</dbReference>
<dbReference type="InterPro" id="IPR000700">
    <property type="entry name" value="PAS-assoc_C"/>
</dbReference>
<dbReference type="PROSITE" id="PS50112">
    <property type="entry name" value="PAS"/>
    <property type="match status" value="1"/>
</dbReference>
<dbReference type="Pfam" id="PF07696">
    <property type="entry name" value="7TMR-DISMED2"/>
    <property type="match status" value="1"/>
</dbReference>
<dbReference type="CDD" id="cd01948">
    <property type="entry name" value="EAL"/>
    <property type="match status" value="1"/>
</dbReference>
<evidence type="ECO:0000256" key="3">
    <source>
        <dbReference type="SAM" id="SignalP"/>
    </source>
</evidence>
<feature type="domain" description="PAS" evidence="4">
    <location>
        <begin position="404"/>
        <end position="446"/>
    </location>
</feature>
<dbReference type="PROSITE" id="PS50887">
    <property type="entry name" value="GGDEF"/>
    <property type="match status" value="1"/>
</dbReference>
<dbReference type="InterPro" id="IPR000160">
    <property type="entry name" value="GGDEF_dom"/>
</dbReference>
<feature type="transmembrane region" description="Helical" evidence="2">
    <location>
        <begin position="363"/>
        <end position="382"/>
    </location>
</feature>
<dbReference type="AlphaFoldDB" id="A0A1H2DW34"/>
<evidence type="ECO:0000259" key="4">
    <source>
        <dbReference type="PROSITE" id="PS50112"/>
    </source>
</evidence>
<dbReference type="InterPro" id="IPR011623">
    <property type="entry name" value="7TMR_DISM_rcpt_extracell_dom1"/>
</dbReference>
<dbReference type="InterPro" id="IPR011622">
    <property type="entry name" value="7TMR_DISM_rcpt_extracell_dom2"/>
</dbReference>
<feature type="transmembrane region" description="Helical" evidence="2">
    <location>
        <begin position="183"/>
        <end position="202"/>
    </location>
</feature>
<dbReference type="InterPro" id="IPR052155">
    <property type="entry name" value="Biofilm_reg_signaling"/>
</dbReference>
<dbReference type="PANTHER" id="PTHR44757">
    <property type="entry name" value="DIGUANYLATE CYCLASE DGCP"/>
    <property type="match status" value="1"/>
</dbReference>
<evidence type="ECO:0000256" key="2">
    <source>
        <dbReference type="SAM" id="Phobius"/>
    </source>
</evidence>
<accession>A0A1H2DW34</accession>
<name>A0A1H2DW34_9PSED</name>
<keyword evidence="2" id="KW-0472">Membrane</keyword>
<keyword evidence="3" id="KW-0732">Signal</keyword>
<dbReference type="Pfam" id="PF00563">
    <property type="entry name" value="EAL"/>
    <property type="match status" value="1"/>
</dbReference>
<dbReference type="EMBL" id="LT629785">
    <property type="protein sequence ID" value="SDT87053.1"/>
    <property type="molecule type" value="Genomic_DNA"/>
</dbReference>
<keyword evidence="2" id="KW-1133">Transmembrane helix</keyword>
<dbReference type="InterPro" id="IPR029787">
    <property type="entry name" value="Nucleotide_cyclase"/>
</dbReference>
<sequence>MALPLRWLFGLLCFMALQQAHAELPLTILNPQQAAQATPLQALRVLEDDTPSLNIRSALPLLNERGATYYGSTSLGYSASTFWAGFRLEGAKGQQYFLELGNPFIDEVELWVYVRGQMILYRSSGDLLPFSARQEPYPNFLLPLPMFGSSVQDVVLRIHSSSNLSLPIKLVSEPVKTSLISRYWGQSGLIFGALLIIGLFHLTKYLALRDRHLGYYTVTTLFLAWYYASSSGLSNLLLWYDVPRAQPIESNLTGALSLCFSTLFILATLDLRQTWIIRLRNLLFVCLFGTASMILLDINDYRWPRLMNQLMLVIALFQMAASLLALKLRRPYAGTVVTIWCSVLLMMMALALVRTGVLPQYPWVQMLSSYLPLITVFLFGLLNGRQLDNVRKQLILSQTEAIDNLEQYRALFKNASEGIFRCTATGKLLEANPSMLRLIGLQQTDIQTLRRHSISNLLKPGEWRAFVERLNSSQPHASGEFQLHGLDGTRHWIHLSLHIHAEHADIEGIVVDLSERRQLERKLSRLAAHDPLTGLLNRRELERLLQESIDGRGTCYSHLLYLDLDQFKQVNDLCGHSAGDLLLRQLSGSMQAQLPASAVLARIGGDEFAILLREDDLGAALKQAEIIRTSVEKFVFNWEGRPFRLFVSIGLLELDEHITEWQTALSWSDSASQLAKHHGRNRVHCFNPDDSMLLEHQRQLQWISRLREAIEQNHFELFFQPILPMQRHESGWHYEILLRYRDPDTLEWVAPGQFLVAAERYGFLPAIDRWTLGRLCDWLVSNPEHCARLKQVNINVAAPSLLDQGYHDLLYTMIEERRLPAGRVCIEVTEMVALGELGASSQWIARLRERGLKIALDDFGSGFASYAYLRSLPLDFLKIDGSFISNIENDPINQAMVRSMVQISRKLGLQTVAEFVESQASLDCLQQLGIDYAQGYFIGRPQPLSRLADLPLTEGSNDLPEPADPLSKVAE</sequence>
<feature type="domain" description="GGDEF" evidence="7">
    <location>
        <begin position="555"/>
        <end position="688"/>
    </location>
</feature>
<dbReference type="Gene3D" id="3.20.20.450">
    <property type="entry name" value="EAL domain"/>
    <property type="match status" value="1"/>
</dbReference>
<feature type="transmembrane region" description="Helical" evidence="2">
    <location>
        <begin position="335"/>
        <end position="357"/>
    </location>
</feature>
<feature type="chain" id="PRO_5009272476" evidence="3">
    <location>
        <begin position="23"/>
        <end position="971"/>
    </location>
</feature>
<dbReference type="Pfam" id="PF07695">
    <property type="entry name" value="7TMR-DISM_7TM"/>
    <property type="match status" value="1"/>
</dbReference>
<proteinExistence type="predicted"/>
<dbReference type="SMART" id="SM00267">
    <property type="entry name" value="GGDEF"/>
    <property type="match status" value="1"/>
</dbReference>
<dbReference type="STRING" id="364197.SAMN05216296_0082"/>
<gene>
    <name evidence="8" type="ORF">SAMN05216296_0082</name>
</gene>
<dbReference type="CDD" id="cd01949">
    <property type="entry name" value="GGDEF"/>
    <property type="match status" value="1"/>
</dbReference>
<dbReference type="SUPFAM" id="SSF55785">
    <property type="entry name" value="PYP-like sensor domain (PAS domain)"/>
    <property type="match status" value="1"/>
</dbReference>
<dbReference type="NCBIfam" id="TIGR00229">
    <property type="entry name" value="sensory_box"/>
    <property type="match status" value="1"/>
</dbReference>
<evidence type="ECO:0000313" key="8">
    <source>
        <dbReference type="EMBL" id="SDT87053.1"/>
    </source>
</evidence>
<feature type="transmembrane region" description="Helical" evidence="2">
    <location>
        <begin position="214"/>
        <end position="240"/>
    </location>
</feature>
<dbReference type="Gene3D" id="2.60.40.2380">
    <property type="match status" value="1"/>
</dbReference>
<evidence type="ECO:0000259" key="5">
    <source>
        <dbReference type="PROSITE" id="PS50113"/>
    </source>
</evidence>
<dbReference type="NCBIfam" id="TIGR00254">
    <property type="entry name" value="GGDEF"/>
    <property type="match status" value="1"/>
</dbReference>
<dbReference type="Pfam" id="PF00990">
    <property type="entry name" value="GGDEF"/>
    <property type="match status" value="1"/>
</dbReference>
<feature type="domain" description="EAL" evidence="6">
    <location>
        <begin position="699"/>
        <end position="955"/>
    </location>
</feature>
<reference evidence="9" key="1">
    <citation type="submission" date="2016-10" db="EMBL/GenBank/DDBJ databases">
        <authorList>
            <person name="Varghese N."/>
            <person name="Submissions S."/>
        </authorList>
    </citation>
    <scope>NUCLEOTIDE SEQUENCE [LARGE SCALE GENOMIC DNA]</scope>
    <source>
        <strain evidence="9">DSM 17875</strain>
    </source>
</reference>
<dbReference type="Gene3D" id="3.30.70.270">
    <property type="match status" value="1"/>
</dbReference>
<evidence type="ECO:0000259" key="7">
    <source>
        <dbReference type="PROSITE" id="PS50887"/>
    </source>
</evidence>
<dbReference type="SMART" id="SM00052">
    <property type="entry name" value="EAL"/>
    <property type="match status" value="1"/>
</dbReference>
<dbReference type="RefSeq" id="WP_090192564.1">
    <property type="nucleotide sequence ID" value="NZ_LT629785.1"/>
</dbReference>
<dbReference type="InterPro" id="IPR035919">
    <property type="entry name" value="EAL_sf"/>
</dbReference>
<dbReference type="SMART" id="SM00091">
    <property type="entry name" value="PAS"/>
    <property type="match status" value="1"/>
</dbReference>
<keyword evidence="9" id="KW-1185">Reference proteome</keyword>
<dbReference type="InterPro" id="IPR001633">
    <property type="entry name" value="EAL_dom"/>
</dbReference>
<dbReference type="OrthoDB" id="9787514at2"/>
<dbReference type="SUPFAM" id="SSF141868">
    <property type="entry name" value="EAL domain-like"/>
    <property type="match status" value="1"/>
</dbReference>
<dbReference type="Pfam" id="PF13188">
    <property type="entry name" value="PAS_8"/>
    <property type="match status" value="1"/>
</dbReference>
<dbReference type="InterPro" id="IPR035965">
    <property type="entry name" value="PAS-like_dom_sf"/>
</dbReference>
<dbReference type="CDD" id="cd00130">
    <property type="entry name" value="PAS"/>
    <property type="match status" value="1"/>
</dbReference>
<organism evidence="8 9">
    <name type="scientific">Pseudomonas pohangensis</name>
    <dbReference type="NCBI Taxonomy" id="364197"/>
    <lineage>
        <taxon>Bacteria</taxon>
        <taxon>Pseudomonadati</taxon>
        <taxon>Pseudomonadota</taxon>
        <taxon>Gammaproteobacteria</taxon>
        <taxon>Pseudomonadales</taxon>
        <taxon>Pseudomonadaceae</taxon>
        <taxon>Pseudomonas</taxon>
    </lineage>
</organism>
<keyword evidence="2" id="KW-0812">Transmembrane</keyword>
<evidence type="ECO:0000256" key="1">
    <source>
        <dbReference type="SAM" id="MobiDB-lite"/>
    </source>
</evidence>
<feature type="transmembrane region" description="Helical" evidence="2">
    <location>
        <begin position="310"/>
        <end position="328"/>
    </location>
</feature>
<evidence type="ECO:0000259" key="6">
    <source>
        <dbReference type="PROSITE" id="PS50883"/>
    </source>
</evidence>
<evidence type="ECO:0000313" key="9">
    <source>
        <dbReference type="Proteomes" id="UP000243232"/>
    </source>
</evidence>
<dbReference type="PROSITE" id="PS50113">
    <property type="entry name" value="PAC"/>
    <property type="match status" value="1"/>
</dbReference>
<dbReference type="InterPro" id="IPR043128">
    <property type="entry name" value="Rev_trsase/Diguanyl_cyclase"/>
</dbReference>
<feature type="transmembrane region" description="Helical" evidence="2">
    <location>
        <begin position="281"/>
        <end position="298"/>
    </location>
</feature>
<dbReference type="InterPro" id="IPR000014">
    <property type="entry name" value="PAS"/>
</dbReference>
<protein>
    <submittedName>
        <fullName evidence="8">Diguanylate cyclase/phosphodiesterase</fullName>
    </submittedName>
</protein>
<dbReference type="PROSITE" id="PS50883">
    <property type="entry name" value="EAL"/>
    <property type="match status" value="1"/>
</dbReference>
<dbReference type="PANTHER" id="PTHR44757:SF2">
    <property type="entry name" value="BIOFILM ARCHITECTURE MAINTENANCE PROTEIN MBAA"/>
    <property type="match status" value="1"/>
</dbReference>
<dbReference type="Gene3D" id="3.30.450.20">
    <property type="entry name" value="PAS domain"/>
    <property type="match status" value="1"/>
</dbReference>